<feature type="compositionally biased region" description="Basic and acidic residues" evidence="1">
    <location>
        <begin position="397"/>
        <end position="414"/>
    </location>
</feature>
<comment type="caution">
    <text evidence="2">The sequence shown here is derived from an EMBL/GenBank/DDBJ whole genome shotgun (WGS) entry which is preliminary data.</text>
</comment>
<feature type="compositionally biased region" description="Polar residues" evidence="1">
    <location>
        <begin position="421"/>
        <end position="430"/>
    </location>
</feature>
<reference evidence="2 3" key="1">
    <citation type="journal article" date="2018" name="BMC Genomics">
        <title>Genomic comparison of Trypanosoma conorhini and Trypanosoma rangeli to Trypanosoma cruzi strains of high and low virulence.</title>
        <authorList>
            <person name="Bradwell K.R."/>
            <person name="Koparde V.N."/>
            <person name="Matveyev A.V."/>
            <person name="Serrano M.G."/>
            <person name="Alves J.M."/>
            <person name="Parikh H."/>
            <person name="Huang B."/>
            <person name="Lee V."/>
            <person name="Espinosa-Alvarez O."/>
            <person name="Ortiz P.A."/>
            <person name="Costa-Martins A.G."/>
            <person name="Teixeira M.M."/>
            <person name="Buck G.A."/>
        </authorList>
    </citation>
    <scope>NUCLEOTIDE SEQUENCE [LARGE SCALE GENOMIC DNA]</scope>
    <source>
        <strain evidence="2 3">025E</strain>
    </source>
</reference>
<proteinExistence type="predicted"/>
<dbReference type="GeneID" id="40316917"/>
<gene>
    <name evidence="2" type="ORF">Tco025E_03306</name>
</gene>
<feature type="region of interest" description="Disordered" evidence="1">
    <location>
        <begin position="92"/>
        <end position="113"/>
    </location>
</feature>
<feature type="region of interest" description="Disordered" evidence="1">
    <location>
        <begin position="381"/>
        <end position="430"/>
    </location>
</feature>
<accession>A0A422PWC1</accession>
<evidence type="ECO:0000313" key="2">
    <source>
        <dbReference type="EMBL" id="RNF22023.1"/>
    </source>
</evidence>
<dbReference type="Proteomes" id="UP000284403">
    <property type="component" value="Unassembled WGS sequence"/>
</dbReference>
<sequence>MVGGERADEHVVGGFLDDLCCLVSRYLALSCGTRAGLPPAPPLAGQLGAAESMLRLMDAARPQLDAGEEGNDFPTQSAVFLLRLRSLLERQLKEDRQPQSTPSRLATTAAAVGEGPAGKGSQCLNCAADAPRRRVLRHMLRIPNTVDWDRGGVGALTRRMTTAEAECQTEFLDTLSVGQPHASLQQATAAALPGGRVPALSDAHGRLALLLQHHTVHSILALGAALTEANSDPTPLKECDRLIQTRYVDGIREELKRERERLHGKSSSEIGISEPEQLYFSEIAQVLERLEAAVPTVDCTSVFFEEVGEESGGRAFAGAEDADDLVSFFGRSGAGFVSRLVAYSIQSFLAALTSATASPHRWSYLEKVLFFTDTESPVPTVPVELNATPSRGSADMDVEKTPTQERSESVRAEDVNEEPGTKSTASAWQEGEQQLQGLARKFRPCRVYDEVRCSAVPLGVKGVW</sequence>
<organism evidence="2 3">
    <name type="scientific">Trypanosoma conorhini</name>
    <dbReference type="NCBI Taxonomy" id="83891"/>
    <lineage>
        <taxon>Eukaryota</taxon>
        <taxon>Discoba</taxon>
        <taxon>Euglenozoa</taxon>
        <taxon>Kinetoplastea</taxon>
        <taxon>Metakinetoplastina</taxon>
        <taxon>Trypanosomatida</taxon>
        <taxon>Trypanosomatidae</taxon>
        <taxon>Trypanosoma</taxon>
    </lineage>
</organism>
<evidence type="ECO:0000256" key="1">
    <source>
        <dbReference type="SAM" id="MobiDB-lite"/>
    </source>
</evidence>
<name>A0A422PWC1_9TRYP</name>
<dbReference type="RefSeq" id="XP_029229715.1">
    <property type="nucleotide sequence ID" value="XM_029370226.1"/>
</dbReference>
<dbReference type="EMBL" id="MKKU01000144">
    <property type="protein sequence ID" value="RNF22023.1"/>
    <property type="molecule type" value="Genomic_DNA"/>
</dbReference>
<evidence type="ECO:0000313" key="3">
    <source>
        <dbReference type="Proteomes" id="UP000284403"/>
    </source>
</evidence>
<protein>
    <submittedName>
        <fullName evidence="2">Uncharacterized protein</fullName>
    </submittedName>
</protein>
<dbReference type="AlphaFoldDB" id="A0A422PWC1"/>
<keyword evidence="3" id="KW-1185">Reference proteome</keyword>
<dbReference type="OrthoDB" id="247883at2759"/>